<evidence type="ECO:0000256" key="1">
    <source>
        <dbReference type="SAM" id="MobiDB-lite"/>
    </source>
</evidence>
<dbReference type="PANTHER" id="PTHR30399">
    <property type="entry name" value="UNCHARACTERIZED PROTEIN YGJP"/>
    <property type="match status" value="1"/>
</dbReference>
<dbReference type="InterPro" id="IPR002725">
    <property type="entry name" value="YgjP-like_metallopeptidase"/>
</dbReference>
<dbReference type="Proteomes" id="UP000282926">
    <property type="component" value="Unassembled WGS sequence"/>
</dbReference>
<sequence length="266" mass="30233">MSPTAPPHPEHGLSEHGELKVGESTIPYSVRLSARATKKRLEVTPTGVVVIAPQDTPASGPGSVEAFLLQNRRALYQAYSELQRREALDTTLPQTWERGAKLMYRGRNLMLEIHEADVPNVQIRCPSRFHVEVPRGLTPARRRAALRHAFHAWLRSRALKDARHFCAHYAARLGSEFAGAEVELGDYQHMWGSCGKDGVLRIHWRLVQAPRVALEYVCAHEVAHLRHRNHDPEFWETLGGLMPDWNAAKEVLERWERERFGGGREL</sequence>
<proteinExistence type="predicted"/>
<evidence type="ECO:0000259" key="2">
    <source>
        <dbReference type="Pfam" id="PF01863"/>
    </source>
</evidence>
<dbReference type="PANTHER" id="PTHR30399:SF1">
    <property type="entry name" value="UTP PYROPHOSPHATASE"/>
    <property type="match status" value="1"/>
</dbReference>
<dbReference type="RefSeq" id="WP_127781425.1">
    <property type="nucleotide sequence ID" value="NZ_SADD01000022.1"/>
</dbReference>
<reference evidence="3 4" key="1">
    <citation type="submission" date="2019-01" db="EMBL/GenBank/DDBJ databases">
        <title>Lujinxingia litoralis gen. nov., sp. nov. and Lujinxingia sediminis gen. nov., sp. nov., new members in the order Bradymonadales, isolated from coastal sediment.</title>
        <authorList>
            <person name="Li C.-M."/>
        </authorList>
    </citation>
    <scope>NUCLEOTIDE SEQUENCE [LARGE SCALE GENOMIC DNA]</scope>
    <source>
        <strain evidence="3 4">SEH01</strain>
    </source>
</reference>
<feature type="compositionally biased region" description="Basic and acidic residues" evidence="1">
    <location>
        <begin position="8"/>
        <end position="20"/>
    </location>
</feature>
<feature type="region of interest" description="Disordered" evidence="1">
    <location>
        <begin position="1"/>
        <end position="20"/>
    </location>
</feature>
<evidence type="ECO:0000313" key="3">
    <source>
        <dbReference type="EMBL" id="RVU40714.1"/>
    </source>
</evidence>
<evidence type="ECO:0000313" key="4">
    <source>
        <dbReference type="Proteomes" id="UP000282926"/>
    </source>
</evidence>
<dbReference type="CDD" id="cd07344">
    <property type="entry name" value="M48_yhfN_like"/>
    <property type="match status" value="1"/>
</dbReference>
<dbReference type="Gene3D" id="3.30.2010.10">
    <property type="entry name" value="Metalloproteases ('zincins'), catalytic domain"/>
    <property type="match status" value="1"/>
</dbReference>
<keyword evidence="4" id="KW-1185">Reference proteome</keyword>
<comment type="caution">
    <text evidence="3">The sequence shown here is derived from an EMBL/GenBank/DDBJ whole genome shotgun (WGS) entry which is preliminary data.</text>
</comment>
<name>A0ABY0CMU8_9DELT</name>
<organism evidence="3 4">
    <name type="scientific">Lujinxingia sediminis</name>
    <dbReference type="NCBI Taxonomy" id="2480984"/>
    <lineage>
        <taxon>Bacteria</taxon>
        <taxon>Deltaproteobacteria</taxon>
        <taxon>Bradymonadales</taxon>
        <taxon>Lujinxingiaceae</taxon>
        <taxon>Lujinxingia</taxon>
    </lineage>
</organism>
<dbReference type="InterPro" id="IPR053136">
    <property type="entry name" value="UTP_pyrophosphatase-like"/>
</dbReference>
<dbReference type="EMBL" id="SADD01000022">
    <property type="protein sequence ID" value="RVU40714.1"/>
    <property type="molecule type" value="Genomic_DNA"/>
</dbReference>
<accession>A0ABY0CMU8</accession>
<dbReference type="Pfam" id="PF01863">
    <property type="entry name" value="YgjP-like"/>
    <property type="match status" value="1"/>
</dbReference>
<gene>
    <name evidence="3" type="ORF">EA187_19800</name>
</gene>
<feature type="domain" description="YgjP-like metallopeptidase" evidence="2">
    <location>
        <begin position="40"/>
        <end position="254"/>
    </location>
</feature>
<protein>
    <submittedName>
        <fullName evidence="3">DUF45 domain-containing protein</fullName>
    </submittedName>
</protein>